<evidence type="ECO:0000313" key="1">
    <source>
        <dbReference type="EMBL" id="SHI43426.1"/>
    </source>
</evidence>
<accession>A0A1M6B3Z8</accession>
<evidence type="ECO:0000313" key="2">
    <source>
        <dbReference type="Proteomes" id="UP000184510"/>
    </source>
</evidence>
<reference evidence="1 2" key="1">
    <citation type="submission" date="2016-11" db="EMBL/GenBank/DDBJ databases">
        <authorList>
            <person name="Jaros S."/>
            <person name="Januszkiewicz K."/>
            <person name="Wedrychowicz H."/>
        </authorList>
    </citation>
    <scope>NUCLEOTIDE SEQUENCE [LARGE SCALE GENOMIC DNA]</scope>
    <source>
        <strain evidence="1 2">DSM 18772</strain>
    </source>
</reference>
<keyword evidence="2" id="KW-1185">Reference proteome</keyword>
<dbReference type="AlphaFoldDB" id="A0A1M6B3Z8"/>
<dbReference type="InParanoid" id="A0A1M6B3Z8"/>
<name>A0A1M6B3Z8_9BACT</name>
<protein>
    <submittedName>
        <fullName evidence="1">Uncharacterized protein</fullName>
    </submittedName>
</protein>
<organism evidence="1 2">
    <name type="scientific">Rubritalea squalenifaciens DSM 18772</name>
    <dbReference type="NCBI Taxonomy" id="1123071"/>
    <lineage>
        <taxon>Bacteria</taxon>
        <taxon>Pseudomonadati</taxon>
        <taxon>Verrucomicrobiota</taxon>
        <taxon>Verrucomicrobiia</taxon>
        <taxon>Verrucomicrobiales</taxon>
        <taxon>Rubritaleaceae</taxon>
        <taxon>Rubritalea</taxon>
    </lineage>
</organism>
<sequence length="48" mass="5619">MAYHLEGYSPLVALIIKEHNKETDNLREENAWCGLTFKLQHEFMDLLG</sequence>
<dbReference type="STRING" id="1123071.SAMN02745181_0112"/>
<dbReference type="EMBL" id="FQYR01000002">
    <property type="protein sequence ID" value="SHI43426.1"/>
    <property type="molecule type" value="Genomic_DNA"/>
</dbReference>
<dbReference type="Proteomes" id="UP000184510">
    <property type="component" value="Unassembled WGS sequence"/>
</dbReference>
<gene>
    <name evidence="1" type="ORF">SAMN02745181_0112</name>
</gene>
<proteinExistence type="predicted"/>